<comment type="caution">
    <text evidence="2">The sequence shown here is derived from an EMBL/GenBank/DDBJ whole genome shotgun (WGS) entry which is preliminary data.</text>
</comment>
<gene>
    <name evidence="2" type="ORF">FHW36_102327</name>
</gene>
<dbReference type="SUPFAM" id="SSF52980">
    <property type="entry name" value="Restriction endonuclease-like"/>
    <property type="match status" value="1"/>
</dbReference>
<dbReference type="RefSeq" id="WP_145666314.1">
    <property type="nucleotide sequence ID" value="NZ_VIWO01000002.1"/>
</dbReference>
<dbReference type="GO" id="GO:0004519">
    <property type="term" value="F:endonuclease activity"/>
    <property type="evidence" value="ECO:0007669"/>
    <property type="project" value="UniProtKB-KW"/>
</dbReference>
<dbReference type="EMBL" id="VIWO01000002">
    <property type="protein sequence ID" value="TWF42567.1"/>
    <property type="molecule type" value="Genomic_DNA"/>
</dbReference>
<dbReference type="CDD" id="cd20736">
    <property type="entry name" value="PoNe_Nuclease"/>
    <property type="match status" value="1"/>
</dbReference>
<dbReference type="InterPro" id="IPR003509">
    <property type="entry name" value="UPF0102_YraN-like"/>
</dbReference>
<evidence type="ECO:0000313" key="2">
    <source>
        <dbReference type="EMBL" id="TWF42567.1"/>
    </source>
</evidence>
<comment type="similarity">
    <text evidence="1">Belongs to the UPF0102 family.</text>
</comment>
<dbReference type="PANTHER" id="PTHR34039">
    <property type="entry name" value="UPF0102 PROTEIN YRAN"/>
    <property type="match status" value="1"/>
</dbReference>
<dbReference type="Proteomes" id="UP000320811">
    <property type="component" value="Unassembled WGS sequence"/>
</dbReference>
<dbReference type="InterPro" id="IPR011335">
    <property type="entry name" value="Restrct_endonuc-II-like"/>
</dbReference>
<evidence type="ECO:0000256" key="1">
    <source>
        <dbReference type="ARBA" id="ARBA00006738"/>
    </source>
</evidence>
<protein>
    <submittedName>
        <fullName evidence="2">Putative endonuclease</fullName>
    </submittedName>
</protein>
<name>A0A561PWV2_9BACT</name>
<dbReference type="OrthoDB" id="9802516at2"/>
<dbReference type="AlphaFoldDB" id="A0A561PWV2"/>
<dbReference type="Pfam" id="PF02021">
    <property type="entry name" value="UPF0102"/>
    <property type="match status" value="1"/>
</dbReference>
<evidence type="ECO:0000313" key="3">
    <source>
        <dbReference type="Proteomes" id="UP000320811"/>
    </source>
</evidence>
<sequence>MHHLSLGRQGEAIAQAYVRRHCSVLHVNWKSGRREIDIVAGKDNSIYFIEVKTRCGDRYGWPEEAVNYKKEEHIRSVATDYLLQYALHPVSIRFDIIAITFYGNTYDLVHLRDVF</sequence>
<keyword evidence="2" id="KW-0378">Hydrolase</keyword>
<proteinExistence type="inferred from homology"/>
<dbReference type="Gene3D" id="3.40.1350.10">
    <property type="match status" value="1"/>
</dbReference>
<organism evidence="2 3">
    <name type="scientific">Chitinophaga polysaccharea</name>
    <dbReference type="NCBI Taxonomy" id="1293035"/>
    <lineage>
        <taxon>Bacteria</taxon>
        <taxon>Pseudomonadati</taxon>
        <taxon>Bacteroidota</taxon>
        <taxon>Chitinophagia</taxon>
        <taxon>Chitinophagales</taxon>
        <taxon>Chitinophagaceae</taxon>
        <taxon>Chitinophaga</taxon>
    </lineage>
</organism>
<keyword evidence="2" id="KW-0540">Nuclease</keyword>
<dbReference type="PANTHER" id="PTHR34039:SF1">
    <property type="entry name" value="UPF0102 PROTEIN YRAN"/>
    <property type="match status" value="1"/>
</dbReference>
<reference evidence="2 3" key="1">
    <citation type="submission" date="2019-06" db="EMBL/GenBank/DDBJ databases">
        <title>Sorghum-associated microbial communities from plants grown in Nebraska, USA.</title>
        <authorList>
            <person name="Schachtman D."/>
        </authorList>
    </citation>
    <scope>NUCLEOTIDE SEQUENCE [LARGE SCALE GENOMIC DNA]</scope>
    <source>
        <strain evidence="2 3">1209</strain>
    </source>
</reference>
<dbReference type="InterPro" id="IPR011856">
    <property type="entry name" value="tRNA_endonuc-like_dom_sf"/>
</dbReference>
<keyword evidence="2" id="KW-0255">Endonuclease</keyword>
<keyword evidence="3" id="KW-1185">Reference proteome</keyword>
<dbReference type="GO" id="GO:0003676">
    <property type="term" value="F:nucleic acid binding"/>
    <property type="evidence" value="ECO:0007669"/>
    <property type="project" value="InterPro"/>
</dbReference>
<accession>A0A561PWV2</accession>